<dbReference type="AlphaFoldDB" id="D6TKE9"/>
<dbReference type="SUPFAM" id="SSF103473">
    <property type="entry name" value="MFS general substrate transporter"/>
    <property type="match status" value="1"/>
</dbReference>
<organism evidence="2 3">
    <name type="scientific">Ktedonobacter racemifer DSM 44963</name>
    <dbReference type="NCBI Taxonomy" id="485913"/>
    <lineage>
        <taxon>Bacteria</taxon>
        <taxon>Bacillati</taxon>
        <taxon>Chloroflexota</taxon>
        <taxon>Ktedonobacteria</taxon>
        <taxon>Ktedonobacterales</taxon>
        <taxon>Ktedonobacteraceae</taxon>
        <taxon>Ktedonobacter</taxon>
    </lineage>
</organism>
<protein>
    <submittedName>
        <fullName evidence="2">Uncharacterized protein</fullName>
    </submittedName>
</protein>
<dbReference type="STRING" id="485913.Krac_7541"/>
<dbReference type="InParanoid" id="D6TKE9"/>
<evidence type="ECO:0000313" key="2">
    <source>
        <dbReference type="EMBL" id="EFH86249.1"/>
    </source>
</evidence>
<name>D6TKE9_KTERA</name>
<reference evidence="2 3" key="1">
    <citation type="journal article" date="2011" name="Stand. Genomic Sci.">
        <title>Non-contiguous finished genome sequence and contextual data of the filamentous soil bacterium Ktedonobacter racemifer type strain (SOSP1-21).</title>
        <authorList>
            <person name="Chang Y.J."/>
            <person name="Land M."/>
            <person name="Hauser L."/>
            <person name="Chertkov O."/>
            <person name="Del Rio T.G."/>
            <person name="Nolan M."/>
            <person name="Copeland A."/>
            <person name="Tice H."/>
            <person name="Cheng J.F."/>
            <person name="Lucas S."/>
            <person name="Han C."/>
            <person name="Goodwin L."/>
            <person name="Pitluck S."/>
            <person name="Ivanova N."/>
            <person name="Ovchinikova G."/>
            <person name="Pati A."/>
            <person name="Chen A."/>
            <person name="Palaniappan K."/>
            <person name="Mavromatis K."/>
            <person name="Liolios K."/>
            <person name="Brettin T."/>
            <person name="Fiebig A."/>
            <person name="Rohde M."/>
            <person name="Abt B."/>
            <person name="Goker M."/>
            <person name="Detter J.C."/>
            <person name="Woyke T."/>
            <person name="Bristow J."/>
            <person name="Eisen J.A."/>
            <person name="Markowitz V."/>
            <person name="Hugenholtz P."/>
            <person name="Kyrpides N.C."/>
            <person name="Klenk H.P."/>
            <person name="Lapidus A."/>
        </authorList>
    </citation>
    <scope>NUCLEOTIDE SEQUENCE [LARGE SCALE GENOMIC DNA]</scope>
    <source>
        <strain evidence="3">DSM 44963</strain>
    </source>
</reference>
<comment type="caution">
    <text evidence="2">The sequence shown here is derived from an EMBL/GenBank/DDBJ whole genome shotgun (WGS) entry which is preliminary data.</text>
</comment>
<accession>D6TKE9</accession>
<sequence length="92" mass="10392">MKYIEIAILVLGVTIGAVVGSTIKIGNGSAAFIGALLVTALGFLLLFLFKRRRQSMSLEERKQQDELERQQSPVINDIRHDMWRHADKFSPH</sequence>
<dbReference type="EMBL" id="ADVG01000002">
    <property type="protein sequence ID" value="EFH86249.1"/>
    <property type="molecule type" value="Genomic_DNA"/>
</dbReference>
<dbReference type="RefSeq" id="WP_007910418.1">
    <property type="nucleotide sequence ID" value="NZ_ADVG01000002.1"/>
</dbReference>
<evidence type="ECO:0000313" key="3">
    <source>
        <dbReference type="Proteomes" id="UP000004508"/>
    </source>
</evidence>
<evidence type="ECO:0000256" key="1">
    <source>
        <dbReference type="SAM" id="Phobius"/>
    </source>
</evidence>
<keyword evidence="1" id="KW-0812">Transmembrane</keyword>
<dbReference type="InterPro" id="IPR036259">
    <property type="entry name" value="MFS_trans_sf"/>
</dbReference>
<keyword evidence="1" id="KW-1133">Transmembrane helix</keyword>
<keyword evidence="1" id="KW-0472">Membrane</keyword>
<dbReference type="Proteomes" id="UP000004508">
    <property type="component" value="Unassembled WGS sequence"/>
</dbReference>
<gene>
    <name evidence="2" type="ORF">Krac_7541</name>
</gene>
<keyword evidence="3" id="KW-1185">Reference proteome</keyword>
<proteinExistence type="predicted"/>
<feature type="transmembrane region" description="Helical" evidence="1">
    <location>
        <begin position="30"/>
        <end position="49"/>
    </location>
</feature>